<dbReference type="InterPro" id="IPR038538">
    <property type="entry name" value="MTERF_sf"/>
</dbReference>
<dbReference type="EMBL" id="CALNXK010000003">
    <property type="protein sequence ID" value="CAH3035164.1"/>
    <property type="molecule type" value="Genomic_DNA"/>
</dbReference>
<name>A0ABN8MXU9_9CNID</name>
<evidence type="ECO:0000313" key="2">
    <source>
        <dbReference type="EMBL" id="CAH3035164.1"/>
    </source>
</evidence>
<protein>
    <submittedName>
        <fullName evidence="2">Uncharacterized protein</fullName>
    </submittedName>
</protein>
<dbReference type="Proteomes" id="UP001159405">
    <property type="component" value="Unassembled WGS sequence"/>
</dbReference>
<gene>
    <name evidence="2" type="ORF">PLOB_00025016</name>
</gene>
<feature type="chain" id="PRO_5045705382" evidence="1">
    <location>
        <begin position="25"/>
        <end position="343"/>
    </location>
</feature>
<keyword evidence="3" id="KW-1185">Reference proteome</keyword>
<evidence type="ECO:0000313" key="3">
    <source>
        <dbReference type="Proteomes" id="UP001159405"/>
    </source>
</evidence>
<keyword evidence="1" id="KW-0732">Signal</keyword>
<sequence>MHAIKDFFLCFLFHLKDWVAPVKPEVVIRAVQKNSAFFKNQSMLKHFANVAGVAKWFPHRVLSGNHGHCLSQRRYSSSKSDLDVIIKKMKFRRYRCFEKLEEPASGLEPLRTMYEELDAVHVRKRQPHVLFLRSELVLQRLEYLKPPGLLARQKRKLLERSPPVLVLAEDSQKRGGLNYLRGVIRVQNDGLAEKVHLMHPCSRLLVMRTFDLENRVKFIMEELRMAQRSALKMLLELPSFLLHSIPDKCVVLHKYDLPEGYSLDQHTAKVFPAVLSNNIEINPRLFRKDSDEKLAQSFPKLMLADLLDYSFAKQFGEGQPEDLTKFLINAEKRELREKYNKVL</sequence>
<evidence type="ECO:0000256" key="1">
    <source>
        <dbReference type="SAM" id="SignalP"/>
    </source>
</evidence>
<reference evidence="2 3" key="1">
    <citation type="submission" date="2022-05" db="EMBL/GenBank/DDBJ databases">
        <authorList>
            <consortium name="Genoscope - CEA"/>
            <person name="William W."/>
        </authorList>
    </citation>
    <scope>NUCLEOTIDE SEQUENCE [LARGE SCALE GENOMIC DNA]</scope>
</reference>
<comment type="caution">
    <text evidence="2">The sequence shown here is derived from an EMBL/GenBank/DDBJ whole genome shotgun (WGS) entry which is preliminary data.</text>
</comment>
<proteinExistence type="predicted"/>
<dbReference type="Gene3D" id="1.25.70.10">
    <property type="entry name" value="Transcription termination factor 3, mitochondrial"/>
    <property type="match status" value="1"/>
</dbReference>
<feature type="signal peptide" evidence="1">
    <location>
        <begin position="1"/>
        <end position="24"/>
    </location>
</feature>
<accession>A0ABN8MXU9</accession>
<organism evidence="2 3">
    <name type="scientific">Porites lobata</name>
    <dbReference type="NCBI Taxonomy" id="104759"/>
    <lineage>
        <taxon>Eukaryota</taxon>
        <taxon>Metazoa</taxon>
        <taxon>Cnidaria</taxon>
        <taxon>Anthozoa</taxon>
        <taxon>Hexacorallia</taxon>
        <taxon>Scleractinia</taxon>
        <taxon>Fungiina</taxon>
        <taxon>Poritidae</taxon>
        <taxon>Porites</taxon>
    </lineage>
</organism>